<dbReference type="Gene3D" id="1.25.40.20">
    <property type="entry name" value="Ankyrin repeat-containing domain"/>
    <property type="match status" value="1"/>
</dbReference>
<keyword evidence="5 11" id="KW-1133">Transmembrane helix</keyword>
<evidence type="ECO:0000256" key="11">
    <source>
        <dbReference type="SAM" id="Phobius"/>
    </source>
</evidence>
<dbReference type="SMART" id="SM01420">
    <property type="entry name" value="TRP_2"/>
    <property type="match status" value="1"/>
</dbReference>
<gene>
    <name evidence="12" type="ORF">CTOB1V02_LOCUS5353</name>
</gene>
<feature type="compositionally biased region" description="Basic and acidic residues" evidence="10">
    <location>
        <begin position="32"/>
        <end position="44"/>
    </location>
</feature>
<dbReference type="GO" id="GO:0051480">
    <property type="term" value="P:regulation of cytosolic calcium ion concentration"/>
    <property type="evidence" value="ECO:0007669"/>
    <property type="project" value="TreeGrafter"/>
</dbReference>
<reference evidence="12" key="1">
    <citation type="submission" date="2020-11" db="EMBL/GenBank/DDBJ databases">
        <authorList>
            <person name="Tran Van P."/>
        </authorList>
    </citation>
    <scope>NUCLEOTIDE SEQUENCE</scope>
</reference>
<name>A0A7R8WBP2_9CRUS</name>
<dbReference type="Pfam" id="PF08344">
    <property type="entry name" value="TRP_2"/>
    <property type="match status" value="1"/>
</dbReference>
<feature type="transmembrane region" description="Helical" evidence="11">
    <location>
        <begin position="627"/>
        <end position="649"/>
    </location>
</feature>
<dbReference type="OrthoDB" id="2373987at2759"/>
<dbReference type="Pfam" id="PF00520">
    <property type="entry name" value="Ion_trans"/>
    <property type="match status" value="1"/>
</dbReference>
<feature type="region of interest" description="Disordered" evidence="10">
    <location>
        <begin position="983"/>
        <end position="1018"/>
    </location>
</feature>
<feature type="transmembrane region" description="Helical" evidence="11">
    <location>
        <begin position="358"/>
        <end position="377"/>
    </location>
</feature>
<dbReference type="Pfam" id="PF00023">
    <property type="entry name" value="Ank"/>
    <property type="match status" value="1"/>
</dbReference>
<dbReference type="EMBL" id="OB661146">
    <property type="protein sequence ID" value="CAD7227446.1"/>
    <property type="molecule type" value="Genomic_DNA"/>
</dbReference>
<accession>A0A7R8WBP2</accession>
<evidence type="ECO:0000256" key="3">
    <source>
        <dbReference type="ARBA" id="ARBA00022692"/>
    </source>
</evidence>
<feature type="compositionally biased region" description="Polar residues" evidence="10">
    <location>
        <begin position="1"/>
        <end position="13"/>
    </location>
</feature>
<keyword evidence="6" id="KW-0040">ANK repeat</keyword>
<dbReference type="PRINTS" id="PR01097">
    <property type="entry name" value="TRNSRECEPTRP"/>
</dbReference>
<evidence type="ECO:0000256" key="1">
    <source>
        <dbReference type="ARBA" id="ARBA00004141"/>
    </source>
</evidence>
<dbReference type="Pfam" id="PF12796">
    <property type="entry name" value="Ank_2"/>
    <property type="match status" value="1"/>
</dbReference>
<dbReference type="InterPro" id="IPR005821">
    <property type="entry name" value="Ion_trans_dom"/>
</dbReference>
<dbReference type="GO" id="GO:0070679">
    <property type="term" value="F:inositol 1,4,5 trisphosphate binding"/>
    <property type="evidence" value="ECO:0007669"/>
    <property type="project" value="TreeGrafter"/>
</dbReference>
<evidence type="ECO:0000256" key="7">
    <source>
        <dbReference type="ARBA" id="ARBA00023065"/>
    </source>
</evidence>
<feature type="transmembrane region" description="Helical" evidence="11">
    <location>
        <begin position="542"/>
        <end position="564"/>
    </location>
</feature>
<keyword evidence="2" id="KW-0813">Transport</keyword>
<keyword evidence="3 11" id="KW-0812">Transmembrane</keyword>
<dbReference type="PROSITE" id="PS50088">
    <property type="entry name" value="ANK_REPEAT"/>
    <property type="match status" value="1"/>
</dbReference>
<evidence type="ECO:0000313" key="12">
    <source>
        <dbReference type="EMBL" id="CAD7227446.1"/>
    </source>
</evidence>
<feature type="region of interest" description="Disordered" evidence="10">
    <location>
        <begin position="1"/>
        <end position="45"/>
    </location>
</feature>
<feature type="transmembrane region" description="Helical" evidence="11">
    <location>
        <begin position="442"/>
        <end position="459"/>
    </location>
</feature>
<evidence type="ECO:0000256" key="10">
    <source>
        <dbReference type="SAM" id="MobiDB-lite"/>
    </source>
</evidence>
<keyword evidence="9" id="KW-0407">Ion channel</keyword>
<evidence type="ECO:0000256" key="5">
    <source>
        <dbReference type="ARBA" id="ARBA00022989"/>
    </source>
</evidence>
<evidence type="ECO:0000256" key="6">
    <source>
        <dbReference type="ARBA" id="ARBA00023043"/>
    </source>
</evidence>
<organism evidence="12">
    <name type="scientific">Cyprideis torosa</name>
    <dbReference type="NCBI Taxonomy" id="163714"/>
    <lineage>
        <taxon>Eukaryota</taxon>
        <taxon>Metazoa</taxon>
        <taxon>Ecdysozoa</taxon>
        <taxon>Arthropoda</taxon>
        <taxon>Crustacea</taxon>
        <taxon>Oligostraca</taxon>
        <taxon>Ostracoda</taxon>
        <taxon>Podocopa</taxon>
        <taxon>Podocopida</taxon>
        <taxon>Cytherocopina</taxon>
        <taxon>Cytheroidea</taxon>
        <taxon>Cytherideidae</taxon>
        <taxon>Cyprideis</taxon>
    </lineage>
</organism>
<dbReference type="SUPFAM" id="SSF48403">
    <property type="entry name" value="Ankyrin repeat"/>
    <property type="match status" value="1"/>
</dbReference>
<dbReference type="Gene3D" id="1.10.287.70">
    <property type="match status" value="1"/>
</dbReference>
<evidence type="ECO:0000256" key="9">
    <source>
        <dbReference type="ARBA" id="ARBA00023303"/>
    </source>
</evidence>
<dbReference type="PROSITE" id="PS50297">
    <property type="entry name" value="ANK_REP_REGION"/>
    <property type="match status" value="1"/>
</dbReference>
<keyword evidence="4" id="KW-0677">Repeat</keyword>
<dbReference type="InterPro" id="IPR002153">
    <property type="entry name" value="TRPC_channel"/>
</dbReference>
<protein>
    <submittedName>
        <fullName evidence="12">Uncharacterized protein</fullName>
    </submittedName>
</protein>
<feature type="compositionally biased region" description="Basic and acidic residues" evidence="10">
    <location>
        <begin position="986"/>
        <end position="1010"/>
    </location>
</feature>
<dbReference type="InterPro" id="IPR002110">
    <property type="entry name" value="Ankyrin_rpt"/>
</dbReference>
<dbReference type="GO" id="GO:0015279">
    <property type="term" value="F:store-operated calcium channel activity"/>
    <property type="evidence" value="ECO:0007669"/>
    <property type="project" value="TreeGrafter"/>
</dbReference>
<dbReference type="InterPro" id="IPR036770">
    <property type="entry name" value="Ankyrin_rpt-contain_sf"/>
</dbReference>
<dbReference type="PANTHER" id="PTHR10117:SF51">
    <property type="entry name" value="TRANSIENT RECEPTOR POTENTIAL PROTEIN"/>
    <property type="match status" value="1"/>
</dbReference>
<dbReference type="GO" id="GO:0034703">
    <property type="term" value="C:cation channel complex"/>
    <property type="evidence" value="ECO:0007669"/>
    <property type="project" value="TreeGrafter"/>
</dbReference>
<keyword evidence="7" id="KW-0406">Ion transport</keyword>
<dbReference type="AlphaFoldDB" id="A0A7R8WBP2"/>
<comment type="subcellular location">
    <subcellularLocation>
        <location evidence="1">Membrane</location>
        <topology evidence="1">Multi-pass membrane protein</topology>
    </subcellularLocation>
</comment>
<dbReference type="SMART" id="SM00248">
    <property type="entry name" value="ANK"/>
    <property type="match status" value="2"/>
</dbReference>
<dbReference type="InterPro" id="IPR013555">
    <property type="entry name" value="TRP_dom"/>
</dbReference>
<sequence length="1121" mass="127815">MGMSETSNSSSLGTKKIDGPMKSPRKPRKNRKTPDAVRKSHSYDTGDTSRIGVLTVEERSFLLSVDKGNLASAKRLLETNIGSLDINCQDPLGRSALVIAIENENPELMIFLLQKGIQCKDALLYAISEEYVEGVEILLEHEEKTHLPGTLYSWERVPDDEAAWTKDITPLILAAHRNNYEILKLLLDRGATLPLPHDIRCTCDDCKTASKDDSLRHSRSRINSYAAMASPSLISLTSKDPIMTAFELSWELKRLSNLENEFFAEYSRLRYQVQDFAVELLNHTRTSAELEIMLNFNPEGDSYDPTSQERMSLDRLKLAIEYKQKKFVAHPNVQQLLASVWFEGLPGFRRSNMLNQSISTLKIAALFPIYSLVYLIAPNTKFGGKLKQPFVKFVNQSASYMFFLGLLVMVSQGVESLMIRLLGSLSMIEAADVTDEHRRGSLPSFVEIMIFCYILGFVWQEIKQLWSSGIKDYALDMNLWSSEYFQVYERAAIDTNVLPFLFKYWSCGSSFLRLVHIFSVSHHLGPLQISLGRMIFDILKFFFLYTLVVFAFGCGVHQLLWYYAATDKELCYHGGNIPDRNNEEFSCTVWRRFANLFETSQSLFWASFGLVDLHNFELSGIQSYTRFWSLLMFGSYCVINVVVLLNLLIAMMSNSYSKIQQDTDTEWKFARSKLWISYFDEGATVPPPFNIIPSVKSFCRLFGFIEAEVKKRNNEEIIRMRQIAYMKTMRSLIRRYITTQQRRSESQGVTEDDINEVRHDISTFRCQLLDVLKQNGMDTGTHSSDQMEGRRERNRARRLMKGFNIGLVEGAGYEVVADRKRDHILVDFLLRASRKSMKKNWNEIVKATSGASDPIGKRDYFLKRRSLGRTEGALRSPNGAPGTSREPILLPTTRGWRRVRTLQKHGAFSEGRVNSMVVKQVLERGGSASKRRGWRKVQQLHTKGRLVAEEAWCQGGTFLSEGDRRRARFNEGISTEMFLTVDDDNREATRPNVDNRRVEDNLPKQVKNSDSETPPTQTLEKNCFELPTSPGRTRTTVASVQAEATTDHLSIEIPDEVEERIPVPIAVPTPEDRPIRRLKSNARVFQVQQKIIITQSKSPTTCGFDVVSIIGSVTETENDIA</sequence>
<dbReference type="GO" id="GO:0005886">
    <property type="term" value="C:plasma membrane"/>
    <property type="evidence" value="ECO:0007669"/>
    <property type="project" value="TreeGrafter"/>
</dbReference>
<evidence type="ECO:0000256" key="2">
    <source>
        <dbReference type="ARBA" id="ARBA00022448"/>
    </source>
</evidence>
<evidence type="ECO:0000256" key="4">
    <source>
        <dbReference type="ARBA" id="ARBA00022737"/>
    </source>
</evidence>
<keyword evidence="8 11" id="KW-0472">Membrane</keyword>
<evidence type="ECO:0000256" key="8">
    <source>
        <dbReference type="ARBA" id="ARBA00023136"/>
    </source>
</evidence>
<feature type="transmembrane region" description="Helical" evidence="11">
    <location>
        <begin position="398"/>
        <end position="422"/>
    </location>
</feature>
<dbReference type="PANTHER" id="PTHR10117">
    <property type="entry name" value="TRANSIENT RECEPTOR POTENTIAL CHANNEL"/>
    <property type="match status" value="1"/>
</dbReference>
<proteinExistence type="predicted"/>